<dbReference type="EMBL" id="JAYMYR010000002">
    <property type="protein sequence ID" value="KAK7377540.1"/>
    <property type="molecule type" value="Genomic_DNA"/>
</dbReference>
<organism evidence="1 2">
    <name type="scientific">Phaseolus coccineus</name>
    <name type="common">Scarlet runner bean</name>
    <name type="synonym">Phaseolus multiflorus</name>
    <dbReference type="NCBI Taxonomy" id="3886"/>
    <lineage>
        <taxon>Eukaryota</taxon>
        <taxon>Viridiplantae</taxon>
        <taxon>Streptophyta</taxon>
        <taxon>Embryophyta</taxon>
        <taxon>Tracheophyta</taxon>
        <taxon>Spermatophyta</taxon>
        <taxon>Magnoliopsida</taxon>
        <taxon>eudicotyledons</taxon>
        <taxon>Gunneridae</taxon>
        <taxon>Pentapetalae</taxon>
        <taxon>rosids</taxon>
        <taxon>fabids</taxon>
        <taxon>Fabales</taxon>
        <taxon>Fabaceae</taxon>
        <taxon>Papilionoideae</taxon>
        <taxon>50 kb inversion clade</taxon>
        <taxon>NPAAA clade</taxon>
        <taxon>indigoferoid/millettioid clade</taxon>
        <taxon>Phaseoleae</taxon>
        <taxon>Phaseolus</taxon>
    </lineage>
</organism>
<evidence type="ECO:0000313" key="2">
    <source>
        <dbReference type="Proteomes" id="UP001374584"/>
    </source>
</evidence>
<gene>
    <name evidence="1" type="ORF">VNO80_02966</name>
</gene>
<comment type="caution">
    <text evidence="1">The sequence shown here is derived from an EMBL/GenBank/DDBJ whole genome shotgun (WGS) entry which is preliminary data.</text>
</comment>
<dbReference type="AlphaFoldDB" id="A0AAN9RID8"/>
<name>A0AAN9RID8_PHACN</name>
<accession>A0AAN9RID8</accession>
<sequence length="98" mass="10929">MSLPGDARMPRAMAINKEEVVRAKEIAEQRMQNKDFNGARKFALKAHQERIGVLVGSWELDPVSLLMHMEEIVVPGDLDGNIGHGPSSRNGTRYIEIC</sequence>
<protein>
    <submittedName>
        <fullName evidence="1">Uncharacterized protein</fullName>
    </submittedName>
</protein>
<dbReference type="Proteomes" id="UP001374584">
    <property type="component" value="Unassembled WGS sequence"/>
</dbReference>
<keyword evidence="2" id="KW-1185">Reference proteome</keyword>
<proteinExistence type="predicted"/>
<reference evidence="1 2" key="1">
    <citation type="submission" date="2024-01" db="EMBL/GenBank/DDBJ databases">
        <title>The genomes of 5 underutilized Papilionoideae crops provide insights into root nodulation and disease resistanc.</title>
        <authorList>
            <person name="Jiang F."/>
        </authorList>
    </citation>
    <scope>NUCLEOTIDE SEQUENCE [LARGE SCALE GENOMIC DNA]</scope>
    <source>
        <strain evidence="1">JINMINGXINNONG_FW02</strain>
        <tissue evidence="1">Leaves</tissue>
    </source>
</reference>
<evidence type="ECO:0000313" key="1">
    <source>
        <dbReference type="EMBL" id="KAK7377540.1"/>
    </source>
</evidence>